<feature type="domain" description="NAD-dependent epimerase/dehydratase" evidence="2">
    <location>
        <begin position="6"/>
        <end position="199"/>
    </location>
</feature>
<dbReference type="SUPFAM" id="SSF51735">
    <property type="entry name" value="NAD(P)-binding Rossmann-fold domains"/>
    <property type="match status" value="1"/>
</dbReference>
<evidence type="ECO:0000313" key="3">
    <source>
        <dbReference type="EMBL" id="CAD8529113.1"/>
    </source>
</evidence>
<accession>A0A7S0IQT0</accession>
<sequence>MRIAFTGGSGKAGRHVIPELLAHGHSVLNVDLVPLDVLGVDNLAADITDEGQILNAFTMRHNLGELDRRVGRSPVPDAVVHFAAIPRILLRPDCEAYRINTMGTYNVLEVAAKLGIRKVIFASSETTYGICFADGERKPEYLPIDEDHPVVPEDSYATSKVCNEVTARCFQRRTGADVYGLRINNVVEPHEYAQDFPRYFADPALRRRNIFAYIDARDLGQLVHRCLVTDGLGFQIFNAANNDHSVNLTTAELLARFYSGVPVRNQTGLGKFECLYSNAKAKAMLGWDEQHNWRKYIPDPRAPTCSERAGAAVEAGGGERPRRRRTQVTQHYASLRLDGRILRRRVRVYWSNEEKWFAGVVRDFDAVSELHCVLYDDGDLQWHAFNDPSTEWEYDDGAKAKEDETAGKRRIKGEEQQAAPAMREHVSRAAMQQQVAEEGCAASDSAVSGKRARTKVDPGPFIV</sequence>
<proteinExistence type="predicted"/>
<dbReference type="PANTHER" id="PTHR43103">
    <property type="entry name" value="NUCLEOSIDE-DIPHOSPHATE-SUGAR EPIMERASE"/>
    <property type="match status" value="1"/>
</dbReference>
<protein>
    <recommendedName>
        <fullName evidence="2">NAD-dependent epimerase/dehydratase domain-containing protein</fullName>
    </recommendedName>
</protein>
<name>A0A7S0IQT0_9EUKA</name>
<dbReference type="PANTHER" id="PTHR43103:SF6">
    <property type="entry name" value="PUTATIVE-RELATED"/>
    <property type="match status" value="1"/>
</dbReference>
<dbReference type="AlphaFoldDB" id="A0A7S0IQT0"/>
<dbReference type="InterPro" id="IPR036291">
    <property type="entry name" value="NAD(P)-bd_dom_sf"/>
</dbReference>
<gene>
    <name evidence="3" type="ORF">CLEP1334_LOCUS4365</name>
</gene>
<evidence type="ECO:0000259" key="2">
    <source>
        <dbReference type="Pfam" id="PF01370"/>
    </source>
</evidence>
<dbReference type="InterPro" id="IPR001509">
    <property type="entry name" value="Epimerase_deHydtase"/>
</dbReference>
<dbReference type="EMBL" id="HBER01008795">
    <property type="protein sequence ID" value="CAD8529113.1"/>
    <property type="molecule type" value="Transcribed_RNA"/>
</dbReference>
<dbReference type="CDD" id="cd08946">
    <property type="entry name" value="SDR_e"/>
    <property type="match status" value="1"/>
</dbReference>
<feature type="region of interest" description="Disordered" evidence="1">
    <location>
        <begin position="432"/>
        <end position="463"/>
    </location>
</feature>
<organism evidence="3">
    <name type="scientific">Calcidiscus leptoporus</name>
    <dbReference type="NCBI Taxonomy" id="127549"/>
    <lineage>
        <taxon>Eukaryota</taxon>
        <taxon>Haptista</taxon>
        <taxon>Haptophyta</taxon>
        <taxon>Prymnesiophyceae</taxon>
        <taxon>Coccolithales</taxon>
        <taxon>Calcidiscaceae</taxon>
        <taxon>Calcidiscus</taxon>
    </lineage>
</organism>
<dbReference type="Gene3D" id="2.30.30.140">
    <property type="match status" value="1"/>
</dbReference>
<reference evidence="3" key="1">
    <citation type="submission" date="2021-01" db="EMBL/GenBank/DDBJ databases">
        <authorList>
            <person name="Corre E."/>
            <person name="Pelletier E."/>
            <person name="Niang G."/>
            <person name="Scheremetjew M."/>
            <person name="Finn R."/>
            <person name="Kale V."/>
            <person name="Holt S."/>
            <person name="Cochrane G."/>
            <person name="Meng A."/>
            <person name="Brown T."/>
            <person name="Cohen L."/>
        </authorList>
    </citation>
    <scope>NUCLEOTIDE SEQUENCE</scope>
    <source>
        <strain evidence="3">RCC1130</strain>
    </source>
</reference>
<dbReference type="Pfam" id="PF01370">
    <property type="entry name" value="Epimerase"/>
    <property type="match status" value="1"/>
</dbReference>
<dbReference type="Gene3D" id="3.40.50.720">
    <property type="entry name" value="NAD(P)-binding Rossmann-like Domain"/>
    <property type="match status" value="1"/>
</dbReference>
<evidence type="ECO:0000256" key="1">
    <source>
        <dbReference type="SAM" id="MobiDB-lite"/>
    </source>
</evidence>
<dbReference type="CDD" id="cd20404">
    <property type="entry name" value="Tudor_Agenet_AtEML-like"/>
    <property type="match status" value="1"/>
</dbReference>